<feature type="modified residue" description="4-aspartylphosphate" evidence="1">
    <location>
        <position position="55"/>
    </location>
</feature>
<evidence type="ECO:0000259" key="2">
    <source>
        <dbReference type="PROSITE" id="PS50110"/>
    </source>
</evidence>
<gene>
    <name evidence="4" type="ORF">ACFQ2O_13905</name>
</gene>
<proteinExistence type="predicted"/>
<dbReference type="InterPro" id="IPR001789">
    <property type="entry name" value="Sig_transdc_resp-reg_receiver"/>
</dbReference>
<sequence length="258" mass="29778">MKLRTIIVDDEAHARNILTHYLGKLPDFELVGQYDNCFTCFDSHDFDEVDLLLLDINLPTISGLNFSHSLAKYKVQVVFTTAYSEYALESYEHNAIDYLLKPIEFDRFSKAMEKAKEMITLKQTQHKPQAIFAAPALAEVPALTSLAELPKSDFIFIKADYKIIKLYFDNITFIESLQEYVRIHLKSGKPIVTLQTLKHLVEVLPASKFIRIHRSYIINVDQLEYVQQRSIVVAGQELKIGKNYWDDFYAYLTSQGLL</sequence>
<dbReference type="PANTHER" id="PTHR37299">
    <property type="entry name" value="TRANSCRIPTIONAL REGULATOR-RELATED"/>
    <property type="match status" value="1"/>
</dbReference>
<dbReference type="SMART" id="SM00850">
    <property type="entry name" value="LytTR"/>
    <property type="match status" value="1"/>
</dbReference>
<dbReference type="Pfam" id="PF00072">
    <property type="entry name" value="Response_reg"/>
    <property type="match status" value="1"/>
</dbReference>
<dbReference type="RefSeq" id="WP_377528632.1">
    <property type="nucleotide sequence ID" value="NZ_JBHTLD010000131.1"/>
</dbReference>
<dbReference type="InterPro" id="IPR011006">
    <property type="entry name" value="CheY-like_superfamily"/>
</dbReference>
<dbReference type="InterPro" id="IPR046947">
    <property type="entry name" value="LytR-like"/>
</dbReference>
<dbReference type="PROSITE" id="PS50930">
    <property type="entry name" value="HTH_LYTTR"/>
    <property type="match status" value="1"/>
</dbReference>
<feature type="domain" description="Response regulatory" evidence="2">
    <location>
        <begin position="4"/>
        <end position="116"/>
    </location>
</feature>
<feature type="domain" description="HTH LytTR-type" evidence="3">
    <location>
        <begin position="155"/>
        <end position="219"/>
    </location>
</feature>
<dbReference type="Proteomes" id="UP001597094">
    <property type="component" value="Unassembled WGS sequence"/>
</dbReference>
<protein>
    <submittedName>
        <fullName evidence="4">LytR/AlgR family response regulator transcription factor</fullName>
    </submittedName>
</protein>
<dbReference type="PROSITE" id="PS50110">
    <property type="entry name" value="RESPONSE_REGULATORY"/>
    <property type="match status" value="1"/>
</dbReference>
<reference evidence="5" key="1">
    <citation type="journal article" date="2019" name="Int. J. Syst. Evol. Microbiol.">
        <title>The Global Catalogue of Microorganisms (GCM) 10K type strain sequencing project: providing services to taxonomists for standard genome sequencing and annotation.</title>
        <authorList>
            <consortium name="The Broad Institute Genomics Platform"/>
            <consortium name="The Broad Institute Genome Sequencing Center for Infectious Disease"/>
            <person name="Wu L."/>
            <person name="Ma J."/>
        </authorList>
    </citation>
    <scope>NUCLEOTIDE SEQUENCE [LARGE SCALE GENOMIC DNA]</scope>
    <source>
        <strain evidence="5">JCM 31319</strain>
    </source>
</reference>
<accession>A0ABW3SSB6</accession>
<keyword evidence="5" id="KW-1185">Reference proteome</keyword>
<evidence type="ECO:0000256" key="1">
    <source>
        <dbReference type="PROSITE-ProRule" id="PRU00169"/>
    </source>
</evidence>
<name>A0ABW3SSB6_9BACT</name>
<dbReference type="SMART" id="SM00448">
    <property type="entry name" value="REC"/>
    <property type="match status" value="1"/>
</dbReference>
<dbReference type="PANTHER" id="PTHR37299:SF1">
    <property type="entry name" value="STAGE 0 SPORULATION PROTEIN A HOMOLOG"/>
    <property type="match status" value="1"/>
</dbReference>
<dbReference type="Gene3D" id="2.40.50.1020">
    <property type="entry name" value="LytTr DNA-binding domain"/>
    <property type="match status" value="1"/>
</dbReference>
<evidence type="ECO:0000313" key="4">
    <source>
        <dbReference type="EMBL" id="MFD1187307.1"/>
    </source>
</evidence>
<dbReference type="SUPFAM" id="SSF52172">
    <property type="entry name" value="CheY-like"/>
    <property type="match status" value="1"/>
</dbReference>
<dbReference type="EMBL" id="JBHTLD010000131">
    <property type="protein sequence ID" value="MFD1187307.1"/>
    <property type="molecule type" value="Genomic_DNA"/>
</dbReference>
<dbReference type="InterPro" id="IPR007492">
    <property type="entry name" value="LytTR_DNA-bd_dom"/>
</dbReference>
<organism evidence="4 5">
    <name type="scientific">Pontibacter rugosus</name>
    <dbReference type="NCBI Taxonomy" id="1745966"/>
    <lineage>
        <taxon>Bacteria</taxon>
        <taxon>Pseudomonadati</taxon>
        <taxon>Bacteroidota</taxon>
        <taxon>Cytophagia</taxon>
        <taxon>Cytophagales</taxon>
        <taxon>Hymenobacteraceae</taxon>
        <taxon>Pontibacter</taxon>
    </lineage>
</organism>
<keyword evidence="1" id="KW-0597">Phosphoprotein</keyword>
<evidence type="ECO:0000259" key="3">
    <source>
        <dbReference type="PROSITE" id="PS50930"/>
    </source>
</evidence>
<comment type="caution">
    <text evidence="4">The sequence shown here is derived from an EMBL/GenBank/DDBJ whole genome shotgun (WGS) entry which is preliminary data.</text>
</comment>
<dbReference type="Pfam" id="PF04397">
    <property type="entry name" value="LytTR"/>
    <property type="match status" value="1"/>
</dbReference>
<dbReference type="Gene3D" id="3.40.50.2300">
    <property type="match status" value="1"/>
</dbReference>
<evidence type="ECO:0000313" key="5">
    <source>
        <dbReference type="Proteomes" id="UP001597094"/>
    </source>
</evidence>